<dbReference type="Pfam" id="PF00293">
    <property type="entry name" value="NUDIX"/>
    <property type="match status" value="1"/>
</dbReference>
<dbReference type="SUPFAM" id="SSF55811">
    <property type="entry name" value="Nudix"/>
    <property type="match status" value="1"/>
</dbReference>
<dbReference type="InterPro" id="IPR015797">
    <property type="entry name" value="NUDIX_hydrolase-like_dom_sf"/>
</dbReference>
<evidence type="ECO:0000256" key="1">
    <source>
        <dbReference type="ARBA" id="ARBA00022801"/>
    </source>
</evidence>
<feature type="domain" description="Nudix hydrolase" evidence="2">
    <location>
        <begin position="17"/>
        <end position="137"/>
    </location>
</feature>
<evidence type="ECO:0000259" key="2">
    <source>
        <dbReference type="PROSITE" id="PS51462"/>
    </source>
</evidence>
<dbReference type="InterPro" id="IPR000086">
    <property type="entry name" value="NUDIX_hydrolase_dom"/>
</dbReference>
<protein>
    <recommendedName>
        <fullName evidence="2">Nudix hydrolase domain-containing protein</fullName>
    </recommendedName>
</protein>
<dbReference type="Proteomes" id="UP000229098">
    <property type="component" value="Unassembled WGS sequence"/>
</dbReference>
<keyword evidence="1" id="KW-0378">Hydrolase</keyword>
<reference evidence="4" key="1">
    <citation type="submission" date="2017-09" db="EMBL/GenBank/DDBJ databases">
        <title>Depth-based differentiation of microbial function through sediment-hosted aquifers and enrichment of novel symbionts in the deep terrestrial subsurface.</title>
        <authorList>
            <person name="Probst A.J."/>
            <person name="Ladd B."/>
            <person name="Jarett J.K."/>
            <person name="Geller-Mcgrath D.E."/>
            <person name="Sieber C.M.K."/>
            <person name="Emerson J.B."/>
            <person name="Anantharaman K."/>
            <person name="Thomas B.C."/>
            <person name="Malmstrom R."/>
            <person name="Stieglmeier M."/>
            <person name="Klingl A."/>
            <person name="Woyke T."/>
            <person name="Ryan C.M."/>
            <person name="Banfield J.F."/>
        </authorList>
    </citation>
    <scope>NUCLEOTIDE SEQUENCE [LARGE SCALE GENOMIC DNA]</scope>
</reference>
<gene>
    <name evidence="3" type="ORF">COU90_01470</name>
</gene>
<dbReference type="GO" id="GO:0016787">
    <property type="term" value="F:hydrolase activity"/>
    <property type="evidence" value="ECO:0007669"/>
    <property type="project" value="UniProtKB-KW"/>
</dbReference>
<dbReference type="Gene3D" id="3.90.79.10">
    <property type="entry name" value="Nucleoside Triphosphate Pyrophosphohydrolase"/>
    <property type="match status" value="1"/>
</dbReference>
<dbReference type="AlphaFoldDB" id="A0A2M8KX34"/>
<dbReference type="PROSITE" id="PS00893">
    <property type="entry name" value="NUDIX_BOX"/>
    <property type="match status" value="1"/>
</dbReference>
<dbReference type="PROSITE" id="PS51462">
    <property type="entry name" value="NUDIX"/>
    <property type="match status" value="1"/>
</dbReference>
<dbReference type="InterPro" id="IPR020084">
    <property type="entry name" value="NUDIX_hydrolase_CS"/>
</dbReference>
<sequence>MSTQFTHRFLDPAETLPLQENVSAVFLVAFQGSKILAAKNERTWDVPGGHREGDEDSLVALQREVLEEAGAYVRGAVPYAVLTSSTSTKVMLFFASNNINLVKFVPSEDALERELLDPEELLRRYNGDKDLLKSLIKGAQRMLGLP</sequence>
<evidence type="ECO:0000313" key="4">
    <source>
        <dbReference type="Proteomes" id="UP000229098"/>
    </source>
</evidence>
<name>A0A2M8KX34_9BACT</name>
<organism evidence="3 4">
    <name type="scientific">Candidatus Ryanbacteria bacterium CG10_big_fil_rev_8_21_14_0_10_43_42</name>
    <dbReference type="NCBI Taxonomy" id="1974864"/>
    <lineage>
        <taxon>Bacteria</taxon>
        <taxon>Candidatus Ryaniibacteriota</taxon>
    </lineage>
</organism>
<dbReference type="EMBL" id="PFEF01000005">
    <property type="protein sequence ID" value="PJE64494.1"/>
    <property type="molecule type" value="Genomic_DNA"/>
</dbReference>
<comment type="caution">
    <text evidence="3">The sequence shown here is derived from an EMBL/GenBank/DDBJ whole genome shotgun (WGS) entry which is preliminary data.</text>
</comment>
<evidence type="ECO:0000313" key="3">
    <source>
        <dbReference type="EMBL" id="PJE64494.1"/>
    </source>
</evidence>
<accession>A0A2M8KX34</accession>
<proteinExistence type="predicted"/>